<sequence>MQAKTTMKHFSISFFLARIAIGMSMFGHGLVRIPKLTQFAAGMSEKFQKSILPDFLVAPFGYILPVAEFIIGLLILLGLFTRLSLIAGALVMVTLIFGTSMIEDWGAIPSQLIHTAFFCILLDQTEKAKTYSLDSAFEK</sequence>
<gene>
    <name evidence="6" type="ORF">DYBT9275_01846</name>
</gene>
<protein>
    <recommendedName>
        <fullName evidence="8">Thiosulfate dehydrogenase [quinone] large subunit</fullName>
    </recommendedName>
</protein>
<proteinExistence type="predicted"/>
<evidence type="ECO:0000313" key="6">
    <source>
        <dbReference type="EMBL" id="CAG4997763.1"/>
    </source>
</evidence>
<feature type="transmembrane region" description="Helical" evidence="5">
    <location>
        <begin position="51"/>
        <end position="77"/>
    </location>
</feature>
<dbReference type="EMBL" id="CAJRAF010000002">
    <property type="protein sequence ID" value="CAG4997763.1"/>
    <property type="molecule type" value="Genomic_DNA"/>
</dbReference>
<accession>A0A916N3U0</accession>
<dbReference type="Pfam" id="PF07681">
    <property type="entry name" value="DoxX"/>
    <property type="match status" value="1"/>
</dbReference>
<evidence type="ECO:0000256" key="2">
    <source>
        <dbReference type="ARBA" id="ARBA00022692"/>
    </source>
</evidence>
<dbReference type="AlphaFoldDB" id="A0A916N3U0"/>
<comment type="subcellular location">
    <subcellularLocation>
        <location evidence="1">Membrane</location>
        <topology evidence="1">Multi-pass membrane protein</topology>
    </subcellularLocation>
</comment>
<keyword evidence="7" id="KW-1185">Reference proteome</keyword>
<feature type="transmembrane region" description="Helical" evidence="5">
    <location>
        <begin position="12"/>
        <end position="31"/>
    </location>
</feature>
<comment type="caution">
    <text evidence="6">The sequence shown here is derived from an EMBL/GenBank/DDBJ whole genome shotgun (WGS) entry which is preliminary data.</text>
</comment>
<evidence type="ECO:0008006" key="8">
    <source>
        <dbReference type="Google" id="ProtNLM"/>
    </source>
</evidence>
<feature type="transmembrane region" description="Helical" evidence="5">
    <location>
        <begin position="83"/>
        <end position="102"/>
    </location>
</feature>
<dbReference type="Proteomes" id="UP000680038">
    <property type="component" value="Unassembled WGS sequence"/>
</dbReference>
<keyword evidence="3 5" id="KW-1133">Transmembrane helix</keyword>
<evidence type="ECO:0000256" key="4">
    <source>
        <dbReference type="ARBA" id="ARBA00023136"/>
    </source>
</evidence>
<evidence type="ECO:0000313" key="7">
    <source>
        <dbReference type="Proteomes" id="UP000680038"/>
    </source>
</evidence>
<keyword evidence="4 5" id="KW-0472">Membrane</keyword>
<evidence type="ECO:0000256" key="3">
    <source>
        <dbReference type="ARBA" id="ARBA00022989"/>
    </source>
</evidence>
<dbReference type="InterPro" id="IPR032808">
    <property type="entry name" value="DoxX"/>
</dbReference>
<evidence type="ECO:0000256" key="1">
    <source>
        <dbReference type="ARBA" id="ARBA00004141"/>
    </source>
</evidence>
<name>A0A916N3U0_9BACT</name>
<evidence type="ECO:0000256" key="5">
    <source>
        <dbReference type="SAM" id="Phobius"/>
    </source>
</evidence>
<keyword evidence="2 5" id="KW-0812">Transmembrane</keyword>
<organism evidence="6 7">
    <name type="scientific">Dyadobacter helix</name>
    <dbReference type="NCBI Taxonomy" id="2822344"/>
    <lineage>
        <taxon>Bacteria</taxon>
        <taxon>Pseudomonadati</taxon>
        <taxon>Bacteroidota</taxon>
        <taxon>Cytophagia</taxon>
        <taxon>Cytophagales</taxon>
        <taxon>Spirosomataceae</taxon>
        <taxon>Dyadobacter</taxon>
    </lineage>
</organism>
<dbReference type="GO" id="GO:0016020">
    <property type="term" value="C:membrane"/>
    <property type="evidence" value="ECO:0007669"/>
    <property type="project" value="UniProtKB-SubCell"/>
</dbReference>
<reference evidence="6" key="1">
    <citation type="submission" date="2021-04" db="EMBL/GenBank/DDBJ databases">
        <authorList>
            <person name="Rodrigo-Torres L."/>
            <person name="Arahal R. D."/>
            <person name="Lucena T."/>
        </authorList>
    </citation>
    <scope>NUCLEOTIDE SEQUENCE</scope>
    <source>
        <strain evidence="6">CECT 9275</strain>
    </source>
</reference>